<dbReference type="EMBL" id="JAXAVX010000002">
    <property type="protein sequence ID" value="MDX8151051.1"/>
    <property type="molecule type" value="Genomic_DNA"/>
</dbReference>
<proteinExistence type="predicted"/>
<keyword evidence="2" id="KW-1185">Reference proteome</keyword>
<sequence>MTLVLLIVAAWLVLNVVVAAAFTSWGHRLDRRDGRLRTRAERTSASALRPVGH</sequence>
<protein>
    <submittedName>
        <fullName evidence="1">Uncharacterized protein</fullName>
    </submittedName>
</protein>
<evidence type="ECO:0000313" key="2">
    <source>
        <dbReference type="Proteomes" id="UP001277761"/>
    </source>
</evidence>
<dbReference type="RefSeq" id="WP_319953204.1">
    <property type="nucleotide sequence ID" value="NZ_JAXAVX010000002.1"/>
</dbReference>
<accession>A0ABU4VJE6</accession>
<name>A0ABU4VJE6_9ACTN</name>
<reference evidence="1 2" key="1">
    <citation type="submission" date="2023-11" db="EMBL/GenBank/DDBJ databases">
        <authorList>
            <person name="Xu M."/>
            <person name="Jiang T."/>
        </authorList>
    </citation>
    <scope>NUCLEOTIDE SEQUENCE [LARGE SCALE GENOMIC DNA]</scope>
    <source>
        <strain evidence="1 2">SD</strain>
    </source>
</reference>
<comment type="caution">
    <text evidence="1">The sequence shown here is derived from an EMBL/GenBank/DDBJ whole genome shotgun (WGS) entry which is preliminary data.</text>
</comment>
<evidence type="ECO:0000313" key="1">
    <source>
        <dbReference type="EMBL" id="MDX8151051.1"/>
    </source>
</evidence>
<organism evidence="1 2">
    <name type="scientific">Patulibacter brassicae</name>
    <dbReference type="NCBI Taxonomy" id="1705717"/>
    <lineage>
        <taxon>Bacteria</taxon>
        <taxon>Bacillati</taxon>
        <taxon>Actinomycetota</taxon>
        <taxon>Thermoleophilia</taxon>
        <taxon>Solirubrobacterales</taxon>
        <taxon>Patulibacteraceae</taxon>
        <taxon>Patulibacter</taxon>
    </lineage>
</organism>
<gene>
    <name evidence="1" type="ORF">SK069_05565</name>
</gene>
<dbReference type="Proteomes" id="UP001277761">
    <property type="component" value="Unassembled WGS sequence"/>
</dbReference>